<comment type="similarity">
    <text evidence="7">Belongs to the MsrA Met sulfoxide reductase family.</text>
</comment>
<dbReference type="HAMAP" id="MF_01401">
    <property type="entry name" value="MsrA"/>
    <property type="match status" value="1"/>
</dbReference>
<dbReference type="EMBL" id="JARJFB010000025">
    <property type="protein sequence ID" value="MEA0970534.1"/>
    <property type="molecule type" value="Genomic_DNA"/>
</dbReference>
<proteinExistence type="inferred from homology"/>
<comment type="caution">
    <text evidence="9">The sequence shown here is derived from an EMBL/GenBank/DDBJ whole genome shotgun (WGS) entry which is preliminary data.</text>
</comment>
<accession>A0ABU5NBK5</accession>
<protein>
    <recommendedName>
        <fullName evidence="7">Peptide methionine sulfoxide reductase MsrA</fullName>
        <shortName evidence="7">Protein-methionine-S-oxide reductase</shortName>
        <ecNumber evidence="7">1.8.4.11</ecNumber>
    </recommendedName>
    <alternativeName>
        <fullName evidence="7">Peptide-methionine (S)-S-oxide reductase</fullName>
        <shortName evidence="7">Peptide Met(O) reductase</shortName>
    </alternativeName>
</protein>
<dbReference type="PROSITE" id="PS51790">
    <property type="entry name" value="MSRB"/>
    <property type="match status" value="1"/>
</dbReference>
<evidence type="ECO:0000256" key="5">
    <source>
        <dbReference type="ARBA" id="ARBA00048488"/>
    </source>
</evidence>
<evidence type="ECO:0000256" key="4">
    <source>
        <dbReference type="ARBA" id="ARBA00047806"/>
    </source>
</evidence>
<feature type="active site" evidence="7">
    <location>
        <position position="135"/>
    </location>
</feature>
<evidence type="ECO:0000313" key="9">
    <source>
        <dbReference type="EMBL" id="MEA0970534.1"/>
    </source>
</evidence>
<evidence type="ECO:0000256" key="2">
    <source>
        <dbReference type="ARBA" id="ARBA00023268"/>
    </source>
</evidence>
<keyword evidence="1 7" id="KW-0560">Oxidoreductase</keyword>
<evidence type="ECO:0000259" key="8">
    <source>
        <dbReference type="PROSITE" id="PS51790"/>
    </source>
</evidence>
<evidence type="ECO:0000256" key="3">
    <source>
        <dbReference type="ARBA" id="ARBA00024679"/>
    </source>
</evidence>
<dbReference type="PANTHER" id="PTHR43774:SF1">
    <property type="entry name" value="PEPTIDE METHIONINE SULFOXIDE REDUCTASE MSRA 2"/>
    <property type="match status" value="1"/>
</dbReference>
<evidence type="ECO:0000256" key="6">
    <source>
        <dbReference type="ARBA" id="ARBA00048782"/>
    </source>
</evidence>
<reference evidence="9 10" key="1">
    <citation type="submission" date="2023-03" db="EMBL/GenBank/DDBJ databases">
        <title>Host association and intracellularity evolved multiple times independently in the Rickettsiales.</title>
        <authorList>
            <person name="Castelli M."/>
            <person name="Nardi T."/>
            <person name="Gammuto L."/>
            <person name="Bellinzona G."/>
            <person name="Sabaneyeva E."/>
            <person name="Potekhin A."/>
            <person name="Serra V."/>
            <person name="Petroni G."/>
            <person name="Sassera D."/>
        </authorList>
    </citation>
    <scope>NUCLEOTIDE SEQUENCE [LARGE SCALE GENOMIC DNA]</scope>
    <source>
        <strain evidence="9 10">Sr 2-6</strain>
    </source>
</reference>
<comment type="catalytic activity">
    <reaction evidence="5">
        <text>L-methionyl-[protein] + [thioredoxin]-disulfide + H2O = L-methionyl-(R)-S-oxide-[protein] + [thioredoxin]-dithiol</text>
        <dbReference type="Rhea" id="RHEA:24164"/>
        <dbReference type="Rhea" id="RHEA-COMP:10698"/>
        <dbReference type="Rhea" id="RHEA-COMP:10700"/>
        <dbReference type="Rhea" id="RHEA-COMP:12313"/>
        <dbReference type="Rhea" id="RHEA-COMP:12314"/>
        <dbReference type="ChEBI" id="CHEBI:15377"/>
        <dbReference type="ChEBI" id="CHEBI:16044"/>
        <dbReference type="ChEBI" id="CHEBI:29950"/>
        <dbReference type="ChEBI" id="CHEBI:45764"/>
        <dbReference type="ChEBI" id="CHEBI:50058"/>
        <dbReference type="EC" id="1.8.4.12"/>
    </reaction>
</comment>
<dbReference type="InterPro" id="IPR002579">
    <property type="entry name" value="Met_Sox_Rdtase_MsrB_dom"/>
</dbReference>
<dbReference type="InterPro" id="IPR036509">
    <property type="entry name" value="Met_Sox_Rdtase_MsrA_sf"/>
</dbReference>
<dbReference type="InterPro" id="IPR011057">
    <property type="entry name" value="Mss4-like_sf"/>
</dbReference>
<evidence type="ECO:0000256" key="1">
    <source>
        <dbReference type="ARBA" id="ARBA00023002"/>
    </source>
</evidence>
<dbReference type="SUPFAM" id="SSF51316">
    <property type="entry name" value="Mss4-like"/>
    <property type="match status" value="1"/>
</dbReference>
<dbReference type="InterPro" id="IPR002569">
    <property type="entry name" value="Met_Sox_Rdtase_MsrA_dom"/>
</dbReference>
<dbReference type="Proteomes" id="UP001291687">
    <property type="component" value="Unassembled WGS sequence"/>
</dbReference>
<dbReference type="PANTHER" id="PTHR43774">
    <property type="entry name" value="PEPTIDE METHIONINE SULFOXIDE REDUCTASE"/>
    <property type="match status" value="1"/>
</dbReference>
<comment type="catalytic activity">
    <reaction evidence="6 7">
        <text>[thioredoxin]-disulfide + L-methionine + H2O = L-methionine (S)-S-oxide + [thioredoxin]-dithiol</text>
        <dbReference type="Rhea" id="RHEA:19993"/>
        <dbReference type="Rhea" id="RHEA-COMP:10698"/>
        <dbReference type="Rhea" id="RHEA-COMP:10700"/>
        <dbReference type="ChEBI" id="CHEBI:15377"/>
        <dbReference type="ChEBI" id="CHEBI:29950"/>
        <dbReference type="ChEBI" id="CHEBI:50058"/>
        <dbReference type="ChEBI" id="CHEBI:57844"/>
        <dbReference type="ChEBI" id="CHEBI:58772"/>
        <dbReference type="EC" id="1.8.4.11"/>
    </reaction>
</comment>
<dbReference type="SUPFAM" id="SSF55068">
    <property type="entry name" value="Peptide methionine sulfoxide reductase"/>
    <property type="match status" value="1"/>
</dbReference>
<dbReference type="NCBIfam" id="TIGR00401">
    <property type="entry name" value="msrA"/>
    <property type="match status" value="1"/>
</dbReference>
<name>A0ABU5NBK5_9RICK</name>
<evidence type="ECO:0000313" key="10">
    <source>
        <dbReference type="Proteomes" id="UP001291687"/>
    </source>
</evidence>
<dbReference type="Pfam" id="PF01641">
    <property type="entry name" value="SelR"/>
    <property type="match status" value="1"/>
</dbReference>
<keyword evidence="10" id="KW-1185">Reference proteome</keyword>
<organism evidence="9 10">
    <name type="scientific">Candidatus Megaera venefica</name>
    <dbReference type="NCBI Taxonomy" id="2055910"/>
    <lineage>
        <taxon>Bacteria</taxon>
        <taxon>Pseudomonadati</taxon>
        <taxon>Pseudomonadota</taxon>
        <taxon>Alphaproteobacteria</taxon>
        <taxon>Rickettsiales</taxon>
        <taxon>Rickettsiaceae</taxon>
        <taxon>Candidatus Megaera</taxon>
    </lineage>
</organism>
<comment type="function">
    <text evidence="3 7">Has an important function as a repair enzyme for proteins that have been inactivated by oxidation. Catalyzes the reversible oxidation-reduction of methionine sulfoxide in proteins to methionine.</text>
</comment>
<dbReference type="Pfam" id="PF01625">
    <property type="entry name" value="PMSR"/>
    <property type="match status" value="1"/>
</dbReference>
<comment type="catalytic activity">
    <reaction evidence="4 7">
        <text>L-methionyl-[protein] + [thioredoxin]-disulfide + H2O = L-methionyl-(S)-S-oxide-[protein] + [thioredoxin]-dithiol</text>
        <dbReference type="Rhea" id="RHEA:14217"/>
        <dbReference type="Rhea" id="RHEA-COMP:10698"/>
        <dbReference type="Rhea" id="RHEA-COMP:10700"/>
        <dbReference type="Rhea" id="RHEA-COMP:12313"/>
        <dbReference type="Rhea" id="RHEA-COMP:12315"/>
        <dbReference type="ChEBI" id="CHEBI:15377"/>
        <dbReference type="ChEBI" id="CHEBI:16044"/>
        <dbReference type="ChEBI" id="CHEBI:29950"/>
        <dbReference type="ChEBI" id="CHEBI:44120"/>
        <dbReference type="ChEBI" id="CHEBI:50058"/>
        <dbReference type="EC" id="1.8.4.11"/>
    </reaction>
</comment>
<dbReference type="Gene3D" id="3.30.1060.10">
    <property type="entry name" value="Peptide methionine sulphoxide reductase MsrA"/>
    <property type="match status" value="1"/>
</dbReference>
<evidence type="ECO:0000256" key="7">
    <source>
        <dbReference type="HAMAP-Rule" id="MF_01401"/>
    </source>
</evidence>
<dbReference type="EC" id="1.8.4.11" evidence="7"/>
<keyword evidence="2" id="KW-0511">Multifunctional enzyme</keyword>
<dbReference type="Gene3D" id="2.170.150.20">
    <property type="entry name" value="Peptide methionine sulfoxide reductase"/>
    <property type="match status" value="1"/>
</dbReference>
<gene>
    <name evidence="7" type="primary">msrA</name>
    <name evidence="9" type="ORF">Megvenef_00500</name>
</gene>
<dbReference type="NCBIfam" id="NF004042">
    <property type="entry name" value="PRK05550.1"/>
    <property type="match status" value="1"/>
</dbReference>
<feature type="domain" description="MsrB" evidence="8">
    <location>
        <begin position="1"/>
        <end position="120"/>
    </location>
</feature>
<sequence length="284" mass="32520">MIKTSSLTPEEKAVIINKNTEPGYTATNDEFLPKGTYLCRKCGIALFDCKDKFRSHTGWPSFERELGNTVTLKPTPNDLRTEVVCNSCKAHLGHVFFGEEYTKLNTRYCINSLALDFVPYTNIKDTEEAIVAAGCFWGVEHLFNKLDGVLKAEVGYTGGLVDYPTYEKICNGDTEHVEAVRVVYDPKIINYTGLIQYFFEIHNFSQVNGQGPDLGEQYLSKIFFHTETQYKLADKVMQYLKNMGYKVATQLHPATTFWKAEAYHQQYYNKNSGQPYCHIRKKLF</sequence>
<dbReference type="RefSeq" id="WP_322776437.1">
    <property type="nucleotide sequence ID" value="NZ_JARJFB010000025.1"/>
</dbReference>